<protein>
    <submittedName>
        <fullName evidence="2">Flavodoxin</fullName>
    </submittedName>
</protein>
<dbReference type="InterPro" id="IPR052200">
    <property type="entry name" value="Protoporphyrinogen_IX_DH"/>
</dbReference>
<dbReference type="Proteomes" id="UP000282321">
    <property type="component" value="Unassembled WGS sequence"/>
</dbReference>
<dbReference type="InterPro" id="IPR026816">
    <property type="entry name" value="Flavodoxin_dom"/>
</dbReference>
<dbReference type="Gene3D" id="3.40.50.360">
    <property type="match status" value="1"/>
</dbReference>
<reference evidence="2 3" key="1">
    <citation type="submission" date="2018-06" db="EMBL/GenBank/DDBJ databases">
        <title>Extensive metabolic versatility and redundancy in microbially diverse, dynamic hydrothermal sediments.</title>
        <authorList>
            <person name="Dombrowski N."/>
            <person name="Teske A."/>
            <person name="Baker B.J."/>
        </authorList>
    </citation>
    <scope>NUCLEOTIDE SEQUENCE [LARGE SCALE GENOMIC DNA]</scope>
    <source>
        <strain evidence="2">B35_G9</strain>
    </source>
</reference>
<evidence type="ECO:0000313" key="3">
    <source>
        <dbReference type="Proteomes" id="UP000282321"/>
    </source>
</evidence>
<dbReference type="GO" id="GO:0006783">
    <property type="term" value="P:heme biosynthetic process"/>
    <property type="evidence" value="ECO:0007669"/>
    <property type="project" value="TreeGrafter"/>
</dbReference>
<gene>
    <name evidence="2" type="ORF">DRP44_02985</name>
</gene>
<proteinExistence type="predicted"/>
<accession>A0A660S945</accession>
<comment type="caution">
    <text evidence="2">The sequence shown here is derived from an EMBL/GenBank/DDBJ whole genome shotgun (WGS) entry which is preliminary data.</text>
</comment>
<evidence type="ECO:0000313" key="2">
    <source>
        <dbReference type="EMBL" id="RKX67046.1"/>
    </source>
</evidence>
<evidence type="ECO:0000259" key="1">
    <source>
        <dbReference type="Pfam" id="PF12724"/>
    </source>
</evidence>
<dbReference type="GO" id="GO:0010181">
    <property type="term" value="F:FMN binding"/>
    <property type="evidence" value="ECO:0007669"/>
    <property type="project" value="TreeGrafter"/>
</dbReference>
<dbReference type="PANTHER" id="PTHR38030:SF2">
    <property type="entry name" value="PROTOPORPHYRINOGEN IX DEHYDROGENASE [QUINONE]"/>
    <property type="match status" value="1"/>
</dbReference>
<dbReference type="AlphaFoldDB" id="A0A660S945"/>
<dbReference type="InterPro" id="IPR029039">
    <property type="entry name" value="Flavoprotein-like_sf"/>
</dbReference>
<sequence length="155" mass="17173">MVLTEVLIIYSSIHHQNTEKIAIAMGEVLNAKTVKTTDVKPEDLSKFDLIGFGSGIYAMRADDGLLHLIENLPQMTGKKAFVFTTSGMGIAFSGSLAKTLRKKEFDVIGKFDCRGFVDWGPFRLVRGVNKGKPDDSDIAMAKEFAKELIRKFTKP</sequence>
<dbReference type="SUPFAM" id="SSF52218">
    <property type="entry name" value="Flavoproteins"/>
    <property type="match status" value="1"/>
</dbReference>
<feature type="domain" description="Flavodoxin" evidence="1">
    <location>
        <begin position="7"/>
        <end position="87"/>
    </location>
</feature>
<organism evidence="2 3">
    <name type="scientific">candidate division TA06 bacterium</name>
    <dbReference type="NCBI Taxonomy" id="2250710"/>
    <lineage>
        <taxon>Bacteria</taxon>
        <taxon>Bacteria division TA06</taxon>
    </lineage>
</organism>
<dbReference type="Pfam" id="PF12724">
    <property type="entry name" value="Flavodoxin_5"/>
    <property type="match status" value="1"/>
</dbReference>
<dbReference type="GO" id="GO:0070819">
    <property type="term" value="F:menaquinone-dependent protoporphyrinogen oxidase activity"/>
    <property type="evidence" value="ECO:0007669"/>
    <property type="project" value="TreeGrafter"/>
</dbReference>
<name>A0A660S945_UNCT6</name>
<dbReference type="EMBL" id="QNBC01000027">
    <property type="protein sequence ID" value="RKX67046.1"/>
    <property type="molecule type" value="Genomic_DNA"/>
</dbReference>
<dbReference type="PANTHER" id="PTHR38030">
    <property type="entry name" value="PROTOPORPHYRINOGEN IX DEHYDROGENASE [MENAQUINONE]"/>
    <property type="match status" value="1"/>
</dbReference>